<evidence type="ECO:0000259" key="2">
    <source>
        <dbReference type="Pfam" id="PF01757"/>
    </source>
</evidence>
<dbReference type="VEuPathDB" id="FungiDB:HMPREF1541_00808"/>
<dbReference type="InterPro" id="IPR002656">
    <property type="entry name" value="Acyl_transf_3_dom"/>
</dbReference>
<feature type="transmembrane region" description="Helical" evidence="1">
    <location>
        <begin position="371"/>
        <end position="388"/>
    </location>
</feature>
<keyword evidence="1" id="KW-1133">Transmembrane helix</keyword>
<dbReference type="EMBL" id="KB822711">
    <property type="protein sequence ID" value="ETN46622.1"/>
    <property type="molecule type" value="Genomic_DNA"/>
</dbReference>
<keyword evidence="1" id="KW-0812">Transmembrane</keyword>
<dbReference type="Proteomes" id="UP000030752">
    <property type="component" value="Unassembled WGS sequence"/>
</dbReference>
<evidence type="ECO:0000313" key="4">
    <source>
        <dbReference type="Proteomes" id="UP000030752"/>
    </source>
</evidence>
<reference evidence="3 4" key="1">
    <citation type="submission" date="2013-03" db="EMBL/GenBank/DDBJ databases">
        <title>The Genome Sequence of Phialophora europaea CBS 101466.</title>
        <authorList>
            <consortium name="The Broad Institute Genomics Platform"/>
            <person name="Cuomo C."/>
            <person name="de Hoog S."/>
            <person name="Gorbushina A."/>
            <person name="Walker B."/>
            <person name="Young S.K."/>
            <person name="Zeng Q."/>
            <person name="Gargeya S."/>
            <person name="Fitzgerald M."/>
            <person name="Haas B."/>
            <person name="Abouelleil A."/>
            <person name="Allen A.W."/>
            <person name="Alvarado L."/>
            <person name="Arachchi H.M."/>
            <person name="Berlin A.M."/>
            <person name="Chapman S.B."/>
            <person name="Gainer-Dewar J."/>
            <person name="Goldberg J."/>
            <person name="Griggs A."/>
            <person name="Gujja S."/>
            <person name="Hansen M."/>
            <person name="Howarth C."/>
            <person name="Imamovic A."/>
            <person name="Ireland A."/>
            <person name="Larimer J."/>
            <person name="McCowan C."/>
            <person name="Murphy C."/>
            <person name="Pearson M."/>
            <person name="Poon T.W."/>
            <person name="Priest M."/>
            <person name="Roberts A."/>
            <person name="Saif S."/>
            <person name="Shea T."/>
            <person name="Sisk P."/>
            <person name="Sykes S."/>
            <person name="Wortman J."/>
            <person name="Nusbaum C."/>
            <person name="Birren B."/>
        </authorList>
    </citation>
    <scope>NUCLEOTIDE SEQUENCE [LARGE SCALE GENOMIC DNA]</scope>
    <source>
        <strain evidence="3 4">CBS 101466</strain>
    </source>
</reference>
<feature type="domain" description="Acyltransferase 3" evidence="2">
    <location>
        <begin position="81"/>
        <end position="504"/>
    </location>
</feature>
<feature type="transmembrane region" description="Helical" evidence="1">
    <location>
        <begin position="258"/>
        <end position="278"/>
    </location>
</feature>
<feature type="transmembrane region" description="Helical" evidence="1">
    <location>
        <begin position="453"/>
        <end position="472"/>
    </location>
</feature>
<proteinExistence type="predicted"/>
<protein>
    <recommendedName>
        <fullName evidence="2">Acyltransferase 3 domain-containing protein</fullName>
    </recommendedName>
</protein>
<feature type="transmembrane region" description="Helical" evidence="1">
    <location>
        <begin position="492"/>
        <end position="511"/>
    </location>
</feature>
<sequence>MELSDLSTRLRDLDHRQYVRYVDERTADARTRLFLLIRHALRPAQIIRQLRRLGYAATPQLGRTLLWDERPPPSKLYTTSYLTGLRGIAAVKVLTFHYLMVYSDFGFQPWGVDHRHTHFFELPIIRLLYAGFSAHLFFGISGYLIAIRLFHALPQRQGNAHPDTFTTVSGNLFRKAFRLYLPVIAITFCTAMYIYLGFYETYRPLLLDHEKLFPGDWYEPKPKQQPLAKQLGVWMHELFDLTNVVTENTVYPFHDQHMWAILAELRGTLHLYGVLVAVSPCRAHIRLVAMLVMSILYFYWNHWEVWVFILGAMVAQLDLILDSTPSPPVQHHHHHQDHDFEPAPPAHVGRPVQEWTRYGVSTAKDRRFQRVMRYAAFLVALYLLSYPVDGARDYAPGYLWLNKLIPRFMVRKDKFYPNIGTAILLLMLARADPQSSRWRRLLTSSFPLYLGKISFALFLVHGPVMHSIGYMLPHKTAWTFGTELQALSDVPWGLAVGFGWAITLLLSLWAADVWHREVEGRCNDLTRKLERVCFTEPRSSPVTGERSTA</sequence>
<dbReference type="GeneID" id="19968147"/>
<dbReference type="InParanoid" id="W2SD38"/>
<dbReference type="eggNOG" id="ENOG502RYMZ">
    <property type="taxonomic scope" value="Eukaryota"/>
</dbReference>
<dbReference type="GO" id="GO:0016747">
    <property type="term" value="F:acyltransferase activity, transferring groups other than amino-acyl groups"/>
    <property type="evidence" value="ECO:0007669"/>
    <property type="project" value="InterPro"/>
</dbReference>
<feature type="transmembrane region" description="Helical" evidence="1">
    <location>
        <begin position="123"/>
        <end position="146"/>
    </location>
</feature>
<keyword evidence="1" id="KW-0472">Membrane</keyword>
<dbReference type="RefSeq" id="XP_008711334.1">
    <property type="nucleotide sequence ID" value="XM_008713112.1"/>
</dbReference>
<gene>
    <name evidence="3" type="ORF">HMPREF1541_00808</name>
</gene>
<keyword evidence="4" id="KW-1185">Reference proteome</keyword>
<dbReference type="STRING" id="1220924.W2SD38"/>
<dbReference type="AlphaFoldDB" id="W2SD38"/>
<dbReference type="OrthoDB" id="5819582at2759"/>
<accession>W2SD38</accession>
<feature type="transmembrane region" description="Helical" evidence="1">
    <location>
        <begin position="179"/>
        <end position="198"/>
    </location>
</feature>
<dbReference type="PANTHER" id="PTHR23028:SF134">
    <property type="entry name" value="PUTATIVE (AFU_ORTHOLOGUE AFUA_4G08520)-RELATED"/>
    <property type="match status" value="1"/>
</dbReference>
<dbReference type="Pfam" id="PF01757">
    <property type="entry name" value="Acyl_transf_3"/>
    <property type="match status" value="1"/>
</dbReference>
<dbReference type="HOGENOM" id="CLU_005679_13_5_1"/>
<name>W2SD38_CYPE1</name>
<dbReference type="PANTHER" id="PTHR23028">
    <property type="entry name" value="ACETYLTRANSFERASE"/>
    <property type="match status" value="1"/>
</dbReference>
<evidence type="ECO:0000256" key="1">
    <source>
        <dbReference type="SAM" id="Phobius"/>
    </source>
</evidence>
<evidence type="ECO:0000313" key="3">
    <source>
        <dbReference type="EMBL" id="ETN46622.1"/>
    </source>
</evidence>
<dbReference type="InterPro" id="IPR050879">
    <property type="entry name" value="Acyltransferase_3"/>
</dbReference>
<feature type="transmembrane region" description="Helical" evidence="1">
    <location>
        <begin position="283"/>
        <end position="299"/>
    </location>
</feature>
<organism evidence="3 4">
    <name type="scientific">Cyphellophora europaea (strain CBS 101466)</name>
    <name type="common">Phialophora europaea</name>
    <dbReference type="NCBI Taxonomy" id="1220924"/>
    <lineage>
        <taxon>Eukaryota</taxon>
        <taxon>Fungi</taxon>
        <taxon>Dikarya</taxon>
        <taxon>Ascomycota</taxon>
        <taxon>Pezizomycotina</taxon>
        <taxon>Eurotiomycetes</taxon>
        <taxon>Chaetothyriomycetidae</taxon>
        <taxon>Chaetothyriales</taxon>
        <taxon>Cyphellophoraceae</taxon>
        <taxon>Cyphellophora</taxon>
    </lineage>
</organism>